<dbReference type="PROSITE" id="PS50931">
    <property type="entry name" value="HTH_LYSR"/>
    <property type="match status" value="1"/>
</dbReference>
<dbReference type="InterPro" id="IPR000847">
    <property type="entry name" value="LysR_HTH_N"/>
</dbReference>
<evidence type="ECO:0000256" key="2">
    <source>
        <dbReference type="ARBA" id="ARBA00023015"/>
    </source>
</evidence>
<keyword evidence="2" id="KW-0805">Transcription regulation</keyword>
<dbReference type="Pfam" id="PF00126">
    <property type="entry name" value="HTH_1"/>
    <property type="match status" value="1"/>
</dbReference>
<dbReference type="Gene3D" id="3.40.190.10">
    <property type="entry name" value="Periplasmic binding protein-like II"/>
    <property type="match status" value="2"/>
</dbReference>
<comment type="caution">
    <text evidence="6">The sequence shown here is derived from an EMBL/GenBank/DDBJ whole genome shotgun (WGS) entry which is preliminary data.</text>
</comment>
<evidence type="ECO:0000313" key="7">
    <source>
        <dbReference type="Proteomes" id="UP000494245"/>
    </source>
</evidence>
<dbReference type="RefSeq" id="WP_173082379.1">
    <property type="nucleotide sequence ID" value="NZ_BLTE01000004.1"/>
</dbReference>
<dbReference type="InterPro" id="IPR005119">
    <property type="entry name" value="LysR_subst-bd"/>
</dbReference>
<dbReference type="GO" id="GO:0000976">
    <property type="term" value="F:transcription cis-regulatory region binding"/>
    <property type="evidence" value="ECO:0007669"/>
    <property type="project" value="TreeGrafter"/>
</dbReference>
<dbReference type="GO" id="GO:0003700">
    <property type="term" value="F:DNA-binding transcription factor activity"/>
    <property type="evidence" value="ECO:0007669"/>
    <property type="project" value="InterPro"/>
</dbReference>
<dbReference type="Proteomes" id="UP000494245">
    <property type="component" value="Unassembled WGS sequence"/>
</dbReference>
<dbReference type="CDD" id="cd08442">
    <property type="entry name" value="PBP2_YofA_SoxR_like"/>
    <property type="match status" value="1"/>
</dbReference>
<evidence type="ECO:0000256" key="1">
    <source>
        <dbReference type="ARBA" id="ARBA00009437"/>
    </source>
</evidence>
<dbReference type="FunFam" id="1.10.10.10:FF:000001">
    <property type="entry name" value="LysR family transcriptional regulator"/>
    <property type="match status" value="1"/>
</dbReference>
<keyword evidence="4" id="KW-0804">Transcription</keyword>
<dbReference type="Pfam" id="PF03466">
    <property type="entry name" value="LysR_substrate"/>
    <property type="match status" value="1"/>
</dbReference>
<dbReference type="SUPFAM" id="SSF53850">
    <property type="entry name" value="Periplasmic binding protein-like II"/>
    <property type="match status" value="1"/>
</dbReference>
<dbReference type="PRINTS" id="PR00039">
    <property type="entry name" value="HTHLYSR"/>
</dbReference>
<evidence type="ECO:0000256" key="4">
    <source>
        <dbReference type="ARBA" id="ARBA00023163"/>
    </source>
</evidence>
<protein>
    <submittedName>
        <fullName evidence="6">HTH-type transcriptional regulator GltR</fullName>
    </submittedName>
</protein>
<dbReference type="PANTHER" id="PTHR30126:SF40">
    <property type="entry name" value="HTH-TYPE TRANSCRIPTIONAL REGULATOR GLTR"/>
    <property type="match status" value="1"/>
</dbReference>
<dbReference type="EMBL" id="BLTE01000004">
    <property type="protein sequence ID" value="GFK93395.1"/>
    <property type="molecule type" value="Genomic_DNA"/>
</dbReference>
<sequence>MDLTDLTVFQAVARSGGVTGAARRLNKVQSGVSARLRGLEDSLGVELFERRGRRMLLTSAGRTLLDYAGRILDLAEEARSAVSGGRAAGPFRLGAMESTSASRLPELLGAYHARHPDVRLELRSGTTGDLLRAVQACELDAAFVSEPVTEPGIERLPAFEEELVLAAPAGRAPIRQPADLAGSALLVFQHGCAYRRRLEEWAGAAGAPGRVVELGSYQTMLGCAASGMGVAIMPRSVAGVLSGVPGVSLHALPPEVARAATSLVWRAGNPHGPLAALRAMLAGREDACPAPRAC</sequence>
<proteinExistence type="inferred from homology"/>
<dbReference type="AlphaFoldDB" id="A0A6V8LYQ3"/>
<comment type="similarity">
    <text evidence="1">Belongs to the LysR transcriptional regulatory family.</text>
</comment>
<feature type="domain" description="HTH lysR-type" evidence="5">
    <location>
        <begin position="1"/>
        <end position="58"/>
    </location>
</feature>
<name>A0A6V8LYQ3_9BACT</name>
<dbReference type="InterPro" id="IPR036390">
    <property type="entry name" value="WH_DNA-bd_sf"/>
</dbReference>
<organism evidence="6 7">
    <name type="scientific">Fundidesulfovibrio magnetotacticus</name>
    <dbReference type="NCBI Taxonomy" id="2730080"/>
    <lineage>
        <taxon>Bacteria</taxon>
        <taxon>Pseudomonadati</taxon>
        <taxon>Thermodesulfobacteriota</taxon>
        <taxon>Desulfovibrionia</taxon>
        <taxon>Desulfovibrionales</taxon>
        <taxon>Desulfovibrionaceae</taxon>
        <taxon>Fundidesulfovibrio</taxon>
    </lineage>
</organism>
<evidence type="ECO:0000313" key="6">
    <source>
        <dbReference type="EMBL" id="GFK93395.1"/>
    </source>
</evidence>
<dbReference type="InterPro" id="IPR036388">
    <property type="entry name" value="WH-like_DNA-bd_sf"/>
</dbReference>
<evidence type="ECO:0000259" key="5">
    <source>
        <dbReference type="PROSITE" id="PS50931"/>
    </source>
</evidence>
<reference evidence="6 7" key="1">
    <citation type="submission" date="2020-04" db="EMBL/GenBank/DDBJ databases">
        <authorList>
            <consortium name="Desulfovibrio sp. FSS-1 genome sequencing consortium"/>
            <person name="Shimoshige H."/>
            <person name="Kobayashi H."/>
            <person name="Maekawa T."/>
        </authorList>
    </citation>
    <scope>NUCLEOTIDE SEQUENCE [LARGE SCALE GENOMIC DNA]</scope>
    <source>
        <strain evidence="6 7">SIID29052-01</strain>
    </source>
</reference>
<dbReference type="PANTHER" id="PTHR30126">
    <property type="entry name" value="HTH-TYPE TRANSCRIPTIONAL REGULATOR"/>
    <property type="match status" value="1"/>
</dbReference>
<reference evidence="6 7" key="2">
    <citation type="submission" date="2020-05" db="EMBL/GenBank/DDBJ databases">
        <title>Draft genome sequence of Desulfovibrio sp. strainFSS-1.</title>
        <authorList>
            <person name="Shimoshige H."/>
            <person name="Kobayashi H."/>
            <person name="Maekawa T."/>
        </authorList>
    </citation>
    <scope>NUCLEOTIDE SEQUENCE [LARGE SCALE GENOMIC DNA]</scope>
    <source>
        <strain evidence="6 7">SIID29052-01</strain>
    </source>
</reference>
<gene>
    <name evidence="6" type="primary">gltR_1</name>
    <name evidence="6" type="ORF">NNJEOMEG_01227</name>
</gene>
<dbReference type="Gene3D" id="1.10.10.10">
    <property type="entry name" value="Winged helix-like DNA-binding domain superfamily/Winged helix DNA-binding domain"/>
    <property type="match status" value="1"/>
</dbReference>
<keyword evidence="7" id="KW-1185">Reference proteome</keyword>
<keyword evidence="3" id="KW-0238">DNA-binding</keyword>
<accession>A0A6V8LYQ3</accession>
<dbReference type="SUPFAM" id="SSF46785">
    <property type="entry name" value="Winged helix' DNA-binding domain"/>
    <property type="match status" value="1"/>
</dbReference>
<evidence type="ECO:0000256" key="3">
    <source>
        <dbReference type="ARBA" id="ARBA00023125"/>
    </source>
</evidence>